<gene>
    <name evidence="2" type="ORF">GV64_00105</name>
</gene>
<protein>
    <submittedName>
        <fullName evidence="2">Uncharacterized protein</fullName>
    </submittedName>
</protein>
<dbReference type="Proteomes" id="UP000027997">
    <property type="component" value="Unassembled WGS sequence"/>
</dbReference>
<feature type="transmembrane region" description="Helical" evidence="1">
    <location>
        <begin position="57"/>
        <end position="75"/>
    </location>
</feature>
<comment type="caution">
    <text evidence="2">The sequence shown here is derived from an EMBL/GenBank/DDBJ whole genome shotgun (WGS) entry which is preliminary data.</text>
</comment>
<proteinExistence type="predicted"/>
<evidence type="ECO:0000313" key="2">
    <source>
        <dbReference type="EMBL" id="KEI69347.1"/>
    </source>
</evidence>
<dbReference type="AlphaFoldDB" id="A0A081K5C1"/>
<keyword evidence="1" id="KW-0812">Transmembrane</keyword>
<keyword evidence="1" id="KW-0472">Membrane</keyword>
<reference evidence="2 3" key="1">
    <citation type="submission" date="2014-06" db="EMBL/GenBank/DDBJ databases">
        <title>Whole Genome Sequences of Three Symbiotic Endozoicomonas Bacteria.</title>
        <authorList>
            <person name="Neave M.J."/>
            <person name="Apprill A."/>
            <person name="Voolstra C.R."/>
        </authorList>
    </citation>
    <scope>NUCLEOTIDE SEQUENCE [LARGE SCALE GENOMIC DNA]</scope>
    <source>
        <strain evidence="2 3">DSM 22380</strain>
    </source>
</reference>
<organism evidence="2 3">
    <name type="scientific">Endozoicomonas elysicola</name>
    <dbReference type="NCBI Taxonomy" id="305900"/>
    <lineage>
        <taxon>Bacteria</taxon>
        <taxon>Pseudomonadati</taxon>
        <taxon>Pseudomonadota</taxon>
        <taxon>Gammaproteobacteria</taxon>
        <taxon>Oceanospirillales</taxon>
        <taxon>Endozoicomonadaceae</taxon>
        <taxon>Endozoicomonas</taxon>
    </lineage>
</organism>
<evidence type="ECO:0000313" key="3">
    <source>
        <dbReference type="Proteomes" id="UP000027997"/>
    </source>
</evidence>
<dbReference type="RefSeq" id="WP_020582590.1">
    <property type="nucleotide sequence ID" value="NZ_JOJP01000001.1"/>
</dbReference>
<accession>A0A081K5C1</accession>
<evidence type="ECO:0000256" key="1">
    <source>
        <dbReference type="SAM" id="Phobius"/>
    </source>
</evidence>
<dbReference type="EMBL" id="JOJP01000001">
    <property type="protein sequence ID" value="KEI69347.1"/>
    <property type="molecule type" value="Genomic_DNA"/>
</dbReference>
<keyword evidence="3" id="KW-1185">Reference proteome</keyword>
<sequence length="90" mass="9613">MSLIALKNYSIRLVICSTAIVKETTIGLDLGLAAGTVSFFLLSPFPAIVVITPSIKLAATVVGGIVGFIYGVEIAKDKWEERIEKEGCQN</sequence>
<name>A0A081K5C1_9GAMM</name>
<keyword evidence="1" id="KW-1133">Transmembrane helix</keyword>